<comment type="caution">
    <text evidence="3">The sequence shown here is derived from an EMBL/GenBank/DDBJ whole genome shotgun (WGS) entry which is preliminary data.</text>
</comment>
<feature type="compositionally biased region" description="Low complexity" evidence="1">
    <location>
        <begin position="15"/>
        <end position="29"/>
    </location>
</feature>
<dbReference type="InterPro" id="IPR019557">
    <property type="entry name" value="AminoTfrase-like_pln_mobile"/>
</dbReference>
<dbReference type="OrthoDB" id="1937804at2759"/>
<dbReference type="GO" id="GO:0008483">
    <property type="term" value="F:transaminase activity"/>
    <property type="evidence" value="ECO:0007669"/>
    <property type="project" value="UniProtKB-KW"/>
</dbReference>
<dbReference type="PANTHER" id="PTHR46033:SF8">
    <property type="entry name" value="PROTEIN MAINTENANCE OF MERISTEMS-LIKE"/>
    <property type="match status" value="1"/>
</dbReference>
<dbReference type="Proteomes" id="UP000195402">
    <property type="component" value="Unassembled WGS sequence"/>
</dbReference>
<organism evidence="3 4">
    <name type="scientific">Macleaya cordata</name>
    <name type="common">Five-seeded plume-poppy</name>
    <name type="synonym">Bocconia cordata</name>
    <dbReference type="NCBI Taxonomy" id="56857"/>
    <lineage>
        <taxon>Eukaryota</taxon>
        <taxon>Viridiplantae</taxon>
        <taxon>Streptophyta</taxon>
        <taxon>Embryophyta</taxon>
        <taxon>Tracheophyta</taxon>
        <taxon>Spermatophyta</taxon>
        <taxon>Magnoliopsida</taxon>
        <taxon>Ranunculales</taxon>
        <taxon>Papaveraceae</taxon>
        <taxon>Papaveroideae</taxon>
        <taxon>Macleaya</taxon>
    </lineage>
</organism>
<accession>A0A200Q5K7</accession>
<feature type="domain" description="Aminotransferase-like plant mobile" evidence="2">
    <location>
        <begin position="61"/>
        <end position="219"/>
    </location>
</feature>
<keyword evidence="4" id="KW-1185">Reference proteome</keyword>
<dbReference type="EMBL" id="MVGT01003032">
    <property type="protein sequence ID" value="OVA05687.1"/>
    <property type="molecule type" value="Genomic_DNA"/>
</dbReference>
<keyword evidence="3" id="KW-0808">Transferase</keyword>
<dbReference type="GO" id="GO:0010073">
    <property type="term" value="P:meristem maintenance"/>
    <property type="evidence" value="ECO:0007669"/>
    <property type="project" value="InterPro"/>
</dbReference>
<reference evidence="3 4" key="1">
    <citation type="journal article" date="2017" name="Mol. Plant">
        <title>The Genome of Medicinal Plant Macleaya cordata Provides New Insights into Benzylisoquinoline Alkaloids Metabolism.</title>
        <authorList>
            <person name="Liu X."/>
            <person name="Liu Y."/>
            <person name="Huang P."/>
            <person name="Ma Y."/>
            <person name="Qing Z."/>
            <person name="Tang Q."/>
            <person name="Cao H."/>
            <person name="Cheng P."/>
            <person name="Zheng Y."/>
            <person name="Yuan Z."/>
            <person name="Zhou Y."/>
            <person name="Liu J."/>
            <person name="Tang Z."/>
            <person name="Zhuo Y."/>
            <person name="Zhang Y."/>
            <person name="Yu L."/>
            <person name="Huang J."/>
            <person name="Yang P."/>
            <person name="Peng Q."/>
            <person name="Zhang J."/>
            <person name="Jiang W."/>
            <person name="Zhang Z."/>
            <person name="Lin K."/>
            <person name="Ro D.K."/>
            <person name="Chen X."/>
            <person name="Xiong X."/>
            <person name="Shang Y."/>
            <person name="Huang S."/>
            <person name="Zeng J."/>
        </authorList>
    </citation>
    <scope>NUCLEOTIDE SEQUENCE [LARGE SCALE GENOMIC DNA]</scope>
    <source>
        <strain evidence="4">cv. BLH2017</strain>
        <tissue evidence="3">Root</tissue>
    </source>
</reference>
<dbReference type="InParanoid" id="A0A200Q5K7"/>
<evidence type="ECO:0000313" key="4">
    <source>
        <dbReference type="Proteomes" id="UP000195402"/>
    </source>
</evidence>
<evidence type="ECO:0000259" key="2">
    <source>
        <dbReference type="Pfam" id="PF10536"/>
    </source>
</evidence>
<feature type="compositionally biased region" description="Basic residues" evidence="1">
    <location>
        <begin position="1"/>
        <end position="10"/>
    </location>
</feature>
<evidence type="ECO:0000313" key="3">
    <source>
        <dbReference type="EMBL" id="OVA05687.1"/>
    </source>
</evidence>
<dbReference type="PANTHER" id="PTHR46033">
    <property type="entry name" value="PROTEIN MAIN-LIKE 2"/>
    <property type="match status" value="1"/>
</dbReference>
<protein>
    <submittedName>
        <fullName evidence="3">Aminotransferase-like</fullName>
    </submittedName>
</protein>
<gene>
    <name evidence="3" type="ORF">BVC80_263g19</name>
</gene>
<dbReference type="Pfam" id="PF10536">
    <property type="entry name" value="PMD"/>
    <property type="match status" value="1"/>
</dbReference>
<dbReference type="STRING" id="56857.A0A200Q5K7"/>
<sequence>MHGASKRSWTRKGNTATPTVPATTTSAGPVIAPFDAQPNSSTALPPDEDGAALDGLHVIATQTHKSVDRALINAFEERLYPETNSFHLPFGEITITFYDVEVILGVRTEGMTVTATVDLDFDSQVELVIDTLGIPYKNVFDELDTFCYLSYTWLRKHFATVDEDSPLAKKQRAVRAYMLYLFGSILCPNKSGNGVPARFLQCFGNLDRIPQYSWGSVVLT</sequence>
<dbReference type="InterPro" id="IPR044824">
    <property type="entry name" value="MAIN-like"/>
</dbReference>
<dbReference type="OMA" id="ECAITLE"/>
<feature type="region of interest" description="Disordered" evidence="1">
    <location>
        <begin position="1"/>
        <end position="48"/>
    </location>
</feature>
<name>A0A200Q5K7_MACCD</name>
<dbReference type="AlphaFoldDB" id="A0A200Q5K7"/>
<evidence type="ECO:0000256" key="1">
    <source>
        <dbReference type="SAM" id="MobiDB-lite"/>
    </source>
</evidence>
<proteinExistence type="predicted"/>
<keyword evidence="3" id="KW-0032">Aminotransferase</keyword>